<dbReference type="Pfam" id="PF02776">
    <property type="entry name" value="TPP_enzyme_N"/>
    <property type="match status" value="1"/>
</dbReference>
<evidence type="ECO:0000256" key="11">
    <source>
        <dbReference type="PIRSR" id="PIRSR036565-2"/>
    </source>
</evidence>
<feature type="domain" description="Thiamine pyrophosphate enzyme N-terminal TPP-binding" evidence="15">
    <location>
        <begin position="18"/>
        <end position="123"/>
    </location>
</feature>
<dbReference type="FunFam" id="3.40.50.970:FF:000019">
    <property type="entry name" value="Pyruvate decarboxylase isozyme"/>
    <property type="match status" value="1"/>
</dbReference>
<comment type="catalytic activity">
    <reaction evidence="1">
        <text>a 2-oxocarboxylate + H(+) = an aldehyde + CO2</text>
        <dbReference type="Rhea" id="RHEA:11628"/>
        <dbReference type="ChEBI" id="CHEBI:15378"/>
        <dbReference type="ChEBI" id="CHEBI:16526"/>
        <dbReference type="ChEBI" id="CHEBI:17478"/>
        <dbReference type="ChEBI" id="CHEBI:35179"/>
        <dbReference type="EC" id="4.1.1.1"/>
    </reaction>
</comment>
<feature type="binding site" evidence="11">
    <location>
        <position position="484"/>
    </location>
    <ligand>
        <name>Mg(2+)</name>
        <dbReference type="ChEBI" id="CHEBI:18420"/>
    </ligand>
</feature>
<feature type="domain" description="Thiamine pyrophosphate enzyme TPP-binding" evidence="14">
    <location>
        <begin position="417"/>
        <end position="537"/>
    </location>
</feature>
<evidence type="ECO:0000256" key="4">
    <source>
        <dbReference type="ARBA" id="ARBA00013202"/>
    </source>
</evidence>
<dbReference type="SUPFAM" id="SSF52467">
    <property type="entry name" value="DHS-like NAD/FAD-binding domain"/>
    <property type="match status" value="1"/>
</dbReference>
<dbReference type="CDD" id="cd07038">
    <property type="entry name" value="TPP_PYR_PDC_IPDC_like"/>
    <property type="match status" value="1"/>
</dbReference>
<dbReference type="GO" id="GO:0005829">
    <property type="term" value="C:cytosol"/>
    <property type="evidence" value="ECO:0007669"/>
    <property type="project" value="TreeGrafter"/>
</dbReference>
<dbReference type="GO" id="GO:0005634">
    <property type="term" value="C:nucleus"/>
    <property type="evidence" value="ECO:0007669"/>
    <property type="project" value="TreeGrafter"/>
</dbReference>
<dbReference type="Pfam" id="PF02775">
    <property type="entry name" value="TPP_enzyme_C"/>
    <property type="match status" value="1"/>
</dbReference>
<evidence type="ECO:0000256" key="2">
    <source>
        <dbReference type="ARBA" id="ARBA00001964"/>
    </source>
</evidence>
<dbReference type="PIRSF" id="PIRSF036565">
    <property type="entry name" value="Pyruvt_ip_decrb"/>
    <property type="match status" value="1"/>
</dbReference>
<keyword evidence="6 11" id="KW-0479">Metal-binding</keyword>
<dbReference type="FunFam" id="3.40.50.970:FF:000024">
    <property type="entry name" value="Pyruvate decarboxylase isozyme"/>
    <property type="match status" value="1"/>
</dbReference>
<dbReference type="AlphaFoldDB" id="A0AAN6N311"/>
<dbReference type="InterPro" id="IPR047213">
    <property type="entry name" value="TPP_PYR_PDC_IPDC-like"/>
</dbReference>
<gene>
    <name evidence="16" type="ORF">QBC46DRAFT_345159</name>
</gene>
<evidence type="ECO:0000256" key="12">
    <source>
        <dbReference type="RuleBase" id="RU362132"/>
    </source>
</evidence>
<evidence type="ECO:0000256" key="9">
    <source>
        <dbReference type="ARBA" id="ARBA00023052"/>
    </source>
</evidence>
<dbReference type="PANTHER" id="PTHR43452:SF30">
    <property type="entry name" value="PYRUVATE DECARBOXYLASE ISOZYME 1-RELATED"/>
    <property type="match status" value="1"/>
</dbReference>
<dbReference type="GO" id="GO:0004737">
    <property type="term" value="F:pyruvate decarboxylase activity"/>
    <property type="evidence" value="ECO:0007669"/>
    <property type="project" value="UniProtKB-EC"/>
</dbReference>
<dbReference type="CDD" id="cd02005">
    <property type="entry name" value="TPP_PDC_IPDC"/>
    <property type="match status" value="1"/>
</dbReference>
<keyword evidence="8 11" id="KW-0460">Magnesium</keyword>
<dbReference type="Gene3D" id="3.40.50.970">
    <property type="match status" value="2"/>
</dbReference>
<evidence type="ECO:0000313" key="17">
    <source>
        <dbReference type="Proteomes" id="UP001303473"/>
    </source>
</evidence>
<organism evidence="16 17">
    <name type="scientific">Diplogelasinospora grovesii</name>
    <dbReference type="NCBI Taxonomy" id="303347"/>
    <lineage>
        <taxon>Eukaryota</taxon>
        <taxon>Fungi</taxon>
        <taxon>Dikarya</taxon>
        <taxon>Ascomycota</taxon>
        <taxon>Pezizomycotina</taxon>
        <taxon>Sordariomycetes</taxon>
        <taxon>Sordariomycetidae</taxon>
        <taxon>Sordariales</taxon>
        <taxon>Diplogelasinosporaceae</taxon>
        <taxon>Diplogelasinospora</taxon>
    </lineage>
</organism>
<evidence type="ECO:0000259" key="15">
    <source>
        <dbReference type="Pfam" id="PF02776"/>
    </source>
</evidence>
<evidence type="ECO:0000256" key="8">
    <source>
        <dbReference type="ARBA" id="ARBA00022842"/>
    </source>
</evidence>
<evidence type="ECO:0000256" key="6">
    <source>
        <dbReference type="ARBA" id="ARBA00022723"/>
    </source>
</evidence>
<keyword evidence="17" id="KW-1185">Reference proteome</keyword>
<keyword evidence="7" id="KW-0210">Decarboxylase</keyword>
<dbReference type="EMBL" id="MU853869">
    <property type="protein sequence ID" value="KAK3936908.1"/>
    <property type="molecule type" value="Genomic_DNA"/>
</dbReference>
<keyword evidence="10" id="KW-0456">Lyase</keyword>
<dbReference type="GO" id="GO:0030976">
    <property type="term" value="F:thiamine pyrophosphate binding"/>
    <property type="evidence" value="ECO:0007669"/>
    <property type="project" value="InterPro"/>
</dbReference>
<evidence type="ECO:0000259" key="13">
    <source>
        <dbReference type="Pfam" id="PF00205"/>
    </source>
</evidence>
<evidence type="ECO:0000256" key="5">
    <source>
        <dbReference type="ARBA" id="ARBA00014422"/>
    </source>
</evidence>
<dbReference type="SUPFAM" id="SSF52518">
    <property type="entry name" value="Thiamin diphosphate-binding fold (THDP-binding)"/>
    <property type="match status" value="2"/>
</dbReference>
<accession>A0AAN6N311</accession>
<dbReference type="InterPro" id="IPR012000">
    <property type="entry name" value="Thiamin_PyroP_enz_cen_dom"/>
</dbReference>
<feature type="binding site" evidence="11">
    <location>
        <position position="455"/>
    </location>
    <ligand>
        <name>Mg(2+)</name>
        <dbReference type="ChEBI" id="CHEBI:18420"/>
    </ligand>
</feature>
<dbReference type="Proteomes" id="UP001303473">
    <property type="component" value="Unassembled WGS sequence"/>
</dbReference>
<evidence type="ECO:0000256" key="3">
    <source>
        <dbReference type="ARBA" id="ARBA00007812"/>
    </source>
</evidence>
<evidence type="ECO:0000256" key="10">
    <source>
        <dbReference type="ARBA" id="ARBA00023239"/>
    </source>
</evidence>
<reference evidence="17" key="1">
    <citation type="journal article" date="2023" name="Mol. Phylogenet. Evol.">
        <title>Genome-scale phylogeny and comparative genomics of the fungal order Sordariales.</title>
        <authorList>
            <person name="Hensen N."/>
            <person name="Bonometti L."/>
            <person name="Westerberg I."/>
            <person name="Brannstrom I.O."/>
            <person name="Guillou S."/>
            <person name="Cros-Aarteil S."/>
            <person name="Calhoun S."/>
            <person name="Haridas S."/>
            <person name="Kuo A."/>
            <person name="Mondo S."/>
            <person name="Pangilinan J."/>
            <person name="Riley R."/>
            <person name="LaButti K."/>
            <person name="Andreopoulos B."/>
            <person name="Lipzen A."/>
            <person name="Chen C."/>
            <person name="Yan M."/>
            <person name="Daum C."/>
            <person name="Ng V."/>
            <person name="Clum A."/>
            <person name="Steindorff A."/>
            <person name="Ohm R.A."/>
            <person name="Martin F."/>
            <person name="Silar P."/>
            <person name="Natvig D.O."/>
            <person name="Lalanne C."/>
            <person name="Gautier V."/>
            <person name="Ament-Velasquez S.L."/>
            <person name="Kruys A."/>
            <person name="Hutchinson M.I."/>
            <person name="Powell A.J."/>
            <person name="Barry K."/>
            <person name="Miller A.N."/>
            <person name="Grigoriev I.V."/>
            <person name="Debuchy R."/>
            <person name="Gladieux P."/>
            <person name="Hiltunen Thoren M."/>
            <person name="Johannesson H."/>
        </authorList>
    </citation>
    <scope>NUCLEOTIDE SEQUENCE [LARGE SCALE GENOMIC DNA]</scope>
    <source>
        <strain evidence="17">CBS 340.73</strain>
    </source>
</reference>
<comment type="caution">
    <text evidence="16">The sequence shown here is derived from an EMBL/GenBank/DDBJ whole genome shotgun (WGS) entry which is preliminary data.</text>
</comment>
<evidence type="ECO:0000256" key="7">
    <source>
        <dbReference type="ARBA" id="ARBA00022793"/>
    </source>
</evidence>
<evidence type="ECO:0000313" key="16">
    <source>
        <dbReference type="EMBL" id="KAK3936908.1"/>
    </source>
</evidence>
<comment type="cofactor">
    <cofactor evidence="11">
        <name>Mg(2+)</name>
        <dbReference type="ChEBI" id="CHEBI:18420"/>
    </cofactor>
    <text evidence="11">Binds 1 Mg(2+) per subunit.</text>
</comment>
<dbReference type="InterPro" id="IPR029061">
    <property type="entry name" value="THDP-binding"/>
</dbReference>
<dbReference type="InterPro" id="IPR029035">
    <property type="entry name" value="DHS-like_NAD/FAD-binding_dom"/>
</dbReference>
<evidence type="ECO:0000259" key="14">
    <source>
        <dbReference type="Pfam" id="PF02775"/>
    </source>
</evidence>
<dbReference type="Gene3D" id="3.40.50.1220">
    <property type="entry name" value="TPP-binding domain"/>
    <property type="match status" value="1"/>
</dbReference>
<dbReference type="PANTHER" id="PTHR43452">
    <property type="entry name" value="PYRUVATE DECARBOXYLASE"/>
    <property type="match status" value="1"/>
</dbReference>
<proteinExistence type="inferred from homology"/>
<keyword evidence="9 12" id="KW-0786">Thiamine pyrophosphate</keyword>
<dbReference type="EC" id="4.1.1.1" evidence="4"/>
<dbReference type="InterPro" id="IPR011766">
    <property type="entry name" value="TPP_enzyme_TPP-bd"/>
</dbReference>
<dbReference type="GO" id="GO:0000949">
    <property type="term" value="P:aromatic amino acid family catabolic process to alcohol via Ehrlich pathway"/>
    <property type="evidence" value="ECO:0007669"/>
    <property type="project" value="TreeGrafter"/>
</dbReference>
<evidence type="ECO:0000256" key="1">
    <source>
        <dbReference type="ARBA" id="ARBA00001041"/>
    </source>
</evidence>
<dbReference type="GO" id="GO:0000287">
    <property type="term" value="F:magnesium ion binding"/>
    <property type="evidence" value="ECO:0007669"/>
    <property type="project" value="InterPro"/>
</dbReference>
<name>A0AAN6N311_9PEZI</name>
<sequence>MSETSLDIRTQRLHKPVDVAEYLFTRLHQIGIRSVHGLPGDFNLVALDYVPKAGLKWVGSVNELNAAYAADGYARVKGISALVTTFGVGELSAINGVAGAFSEHVPIVHIVGCPSTISQRNGMLLHHTLGTGDFNVYADMNAPISCEVARLNKPSEIADQIDHTLRECWIRSRPVYIMLPTDMVQKKLEGQRLDTPIDLSEPKNEEEREDYVVDVVLKYLHAAKNPIILVDACAVRHRVLEEVHDLVEKTQLPVFVTPMGKSAINETHATYGGVYAGNGSQPEVAARVEAADLVLSIGSLKSDFNTAGFSYRTSQLNTIDFHSTHCVVRYSEYPGVHMKGVLRKIVDRVDVSKLPRTSSPPVVNKVSENLDDSQTITQAWFWPRFGEFLKENDIVVTETGTANFGIWETKFPAGVTGLNQTLWGSIGWSVGATQGAALAAVDMGTDRRTVLLVGDGSFQLACQEVSTIVRHNLHVTIFLIYNEGFTIERWIHGMDAEYNDITRWKYTEIPSAFGASPENVKTYVVKTKDCLEKLLTNEEFNKAKGLQFVELWMPKEDAPRALKITAEISAKTNAKTE</sequence>
<comment type="cofactor">
    <cofactor evidence="2">
        <name>thiamine diphosphate</name>
        <dbReference type="ChEBI" id="CHEBI:58937"/>
    </cofactor>
</comment>
<feature type="domain" description="Thiamine pyrophosphate enzyme central" evidence="13">
    <location>
        <begin position="214"/>
        <end position="313"/>
    </location>
</feature>
<dbReference type="InterPro" id="IPR047214">
    <property type="entry name" value="TPP_PDC_IPDC"/>
</dbReference>
<dbReference type="InterPro" id="IPR012001">
    <property type="entry name" value="Thiamin_PyroP_enz_TPP-bd_dom"/>
</dbReference>
<comment type="similarity">
    <text evidence="3 12">Belongs to the TPP enzyme family.</text>
</comment>
<protein>
    <recommendedName>
        <fullName evidence="5">Pyruvate decarboxylase</fullName>
        <ecNumber evidence="4">4.1.1.1</ecNumber>
    </recommendedName>
</protein>
<dbReference type="InterPro" id="IPR012110">
    <property type="entry name" value="PDC/IPDC-like"/>
</dbReference>
<dbReference type="Pfam" id="PF00205">
    <property type="entry name" value="TPP_enzyme_M"/>
    <property type="match status" value="1"/>
</dbReference>
<feature type="binding site" evidence="11">
    <location>
        <position position="482"/>
    </location>
    <ligand>
        <name>Mg(2+)</name>
        <dbReference type="ChEBI" id="CHEBI:18420"/>
    </ligand>
</feature>